<feature type="compositionally biased region" description="Basic and acidic residues" evidence="2">
    <location>
        <begin position="430"/>
        <end position="439"/>
    </location>
</feature>
<evidence type="ECO:0000313" key="4">
    <source>
        <dbReference type="Proteomes" id="UP000708208"/>
    </source>
</evidence>
<name>A0A8J2LDY8_9HEXA</name>
<dbReference type="OrthoDB" id="1854502at2759"/>
<dbReference type="PANTHER" id="PTHR10972">
    <property type="entry name" value="OXYSTEROL-BINDING PROTEIN-RELATED"/>
    <property type="match status" value="1"/>
</dbReference>
<gene>
    <name evidence="3" type="ORF">AFUS01_LOCUS43500</name>
</gene>
<dbReference type="GO" id="GO:0005829">
    <property type="term" value="C:cytosol"/>
    <property type="evidence" value="ECO:0007669"/>
    <property type="project" value="TreeGrafter"/>
</dbReference>
<dbReference type="FunFam" id="2.40.160.120:FF:000001">
    <property type="entry name" value="Oxysterol-binding protein"/>
    <property type="match status" value="1"/>
</dbReference>
<proteinExistence type="inferred from homology"/>
<feature type="region of interest" description="Disordered" evidence="2">
    <location>
        <begin position="455"/>
        <end position="481"/>
    </location>
</feature>
<comment type="caution">
    <text evidence="3">The sequence shown here is derived from an EMBL/GenBank/DDBJ whole genome shotgun (WGS) entry which is preliminary data.</text>
</comment>
<evidence type="ECO:0000256" key="2">
    <source>
        <dbReference type="SAM" id="MobiDB-lite"/>
    </source>
</evidence>
<evidence type="ECO:0008006" key="5">
    <source>
        <dbReference type="Google" id="ProtNLM"/>
    </source>
</evidence>
<keyword evidence="4" id="KW-1185">Reference proteome</keyword>
<dbReference type="Pfam" id="PF01237">
    <property type="entry name" value="Oxysterol_BP"/>
    <property type="match status" value="1"/>
</dbReference>
<dbReference type="GO" id="GO:0032934">
    <property type="term" value="F:sterol binding"/>
    <property type="evidence" value="ECO:0007669"/>
    <property type="project" value="TreeGrafter"/>
</dbReference>
<dbReference type="Proteomes" id="UP000708208">
    <property type="component" value="Unassembled WGS sequence"/>
</dbReference>
<dbReference type="PANTHER" id="PTHR10972:SF205">
    <property type="entry name" value="OXYSTEROL-BINDING PROTEIN 1"/>
    <property type="match status" value="1"/>
</dbReference>
<evidence type="ECO:0000256" key="1">
    <source>
        <dbReference type="ARBA" id="ARBA00008842"/>
    </source>
</evidence>
<dbReference type="EMBL" id="CAJVCH010570061">
    <property type="protein sequence ID" value="CAG7833942.1"/>
    <property type="molecule type" value="Genomic_DNA"/>
</dbReference>
<evidence type="ECO:0000313" key="3">
    <source>
        <dbReference type="EMBL" id="CAG7833942.1"/>
    </source>
</evidence>
<sequence length="519" mass="59993">MLSPSTGTIHETINAEESEDTELQIEFQEVNWNCKSDYSLFVTAKESTKLAPKLHCSCCIKSKNDDKDDHYYTVEDGADAVSQRMDGVAEKLSDKMEIQVRQTVTHQPVLPTPSTKVVKKRRTRIPDRPNVSLSLWSILKNAIGKDLTKIPIPVNFSEPLSMLQRLTEDYEYSEILDSAAKCDNYTEEMCMVAAFTVSSYACCSVRTTKPFNPLLGETFECDRTDDKGWRCINEQVKHHPPTVAQHCEGQGWTMWQDFTMKSKFKGNYLELTPSGIAYLVFKTSGSIYSWRKVNTYVHNLVIGKIWVDNEGDMEILNHKTGDRCSLKYIPQTTFGKEQKKVTGLVWNKQDVIRWTLNGYWDKHMEYMEVKQQKLIDGKSDPTLKNVTEYGPTKRAWTRKIPVPESEQYYNFTEFACSLNEPEEDVAPTDSRLRPDQRLMEAGRWDEANLEKLRLEEKQRNNRNNSKRGSHESASEYDEASPTWFKREKDPLSDLIIHISKGTYWKHKEVGDWSMCPNIY</sequence>
<dbReference type="InterPro" id="IPR000648">
    <property type="entry name" value="Oxysterol-bd"/>
</dbReference>
<dbReference type="AlphaFoldDB" id="A0A8J2LDY8"/>
<dbReference type="GO" id="GO:0005886">
    <property type="term" value="C:plasma membrane"/>
    <property type="evidence" value="ECO:0007669"/>
    <property type="project" value="TreeGrafter"/>
</dbReference>
<reference evidence="3" key="1">
    <citation type="submission" date="2021-06" db="EMBL/GenBank/DDBJ databases">
        <authorList>
            <person name="Hodson N. C."/>
            <person name="Mongue J. A."/>
            <person name="Jaron S. K."/>
        </authorList>
    </citation>
    <scope>NUCLEOTIDE SEQUENCE</scope>
</reference>
<dbReference type="GO" id="GO:0120009">
    <property type="term" value="P:intermembrane lipid transfer"/>
    <property type="evidence" value="ECO:0007669"/>
    <property type="project" value="UniProtKB-ARBA"/>
</dbReference>
<comment type="similarity">
    <text evidence="1">Belongs to the OSBP family.</text>
</comment>
<accession>A0A8J2LDY8</accession>
<organism evidence="3 4">
    <name type="scientific">Allacma fusca</name>
    <dbReference type="NCBI Taxonomy" id="39272"/>
    <lineage>
        <taxon>Eukaryota</taxon>
        <taxon>Metazoa</taxon>
        <taxon>Ecdysozoa</taxon>
        <taxon>Arthropoda</taxon>
        <taxon>Hexapoda</taxon>
        <taxon>Collembola</taxon>
        <taxon>Symphypleona</taxon>
        <taxon>Sminthuridae</taxon>
        <taxon>Allacma</taxon>
    </lineage>
</organism>
<dbReference type="GO" id="GO:0097038">
    <property type="term" value="C:perinuclear endoplasmic reticulum"/>
    <property type="evidence" value="ECO:0007669"/>
    <property type="project" value="TreeGrafter"/>
</dbReference>
<protein>
    <recommendedName>
        <fullName evidence="5">Oxysterol-binding protein</fullName>
    </recommendedName>
</protein>
<feature type="region of interest" description="Disordered" evidence="2">
    <location>
        <begin position="420"/>
        <end position="439"/>
    </location>
</feature>